<dbReference type="OrthoDB" id="4413142at2"/>
<organism evidence="1 2">
    <name type="scientific">Corynebacterium glyciniphilum AJ 3170</name>
    <dbReference type="NCBI Taxonomy" id="1404245"/>
    <lineage>
        <taxon>Bacteria</taxon>
        <taxon>Bacillati</taxon>
        <taxon>Actinomycetota</taxon>
        <taxon>Actinomycetes</taxon>
        <taxon>Mycobacteriales</taxon>
        <taxon>Corynebacteriaceae</taxon>
        <taxon>Corynebacterium</taxon>
    </lineage>
</organism>
<dbReference type="Proteomes" id="UP000023703">
    <property type="component" value="Chromosome"/>
</dbReference>
<protein>
    <submittedName>
        <fullName evidence="1">Uncharacterized protein</fullName>
    </submittedName>
</protein>
<proteinExistence type="predicted"/>
<keyword evidence="2" id="KW-1185">Reference proteome</keyword>
<evidence type="ECO:0000313" key="1">
    <source>
        <dbReference type="EMBL" id="AHW64780.1"/>
    </source>
</evidence>
<dbReference type="RefSeq" id="WP_038549644.1">
    <property type="nucleotide sequence ID" value="NZ_CP006842.1"/>
</dbReference>
<dbReference type="HOGENOM" id="CLU_2786823_0_0_11"/>
<reference evidence="1 2" key="1">
    <citation type="journal article" date="2015" name="Int. J. Syst. Evol. Microbiol.">
        <title>Revisiting Corynebacterium glyciniphilum (ex Kubota et al., 1972) sp. nov., nom. rev., isolated from putrefied banana.</title>
        <authorList>
            <person name="Al-Dilaimi A."/>
            <person name="Bednarz H."/>
            <person name="Lomker A."/>
            <person name="Niehaus K."/>
            <person name="Kalinowski J."/>
            <person name="Ruckert C."/>
        </authorList>
    </citation>
    <scope>NUCLEOTIDE SEQUENCE [LARGE SCALE GENOMIC DNA]</scope>
    <source>
        <strain evidence="1">AJ 3170</strain>
    </source>
</reference>
<dbReference type="AlphaFoldDB" id="X5EBN1"/>
<evidence type="ECO:0000313" key="2">
    <source>
        <dbReference type="Proteomes" id="UP000023703"/>
    </source>
</evidence>
<accession>X5EBN1</accession>
<name>X5EBN1_9CORY</name>
<sequence>MGSLEGITGIADILGDLLNIFVGLLKGDLTVLSTEGSLEGIFEGSSDWDLTGSIESVTGSLSNDGAEG</sequence>
<dbReference type="STRING" id="1404245.CGLY_11675"/>
<dbReference type="KEGG" id="cgy:CGLY_11675"/>
<gene>
    <name evidence="1" type="ORF">CGLY_11675</name>
</gene>
<dbReference type="EMBL" id="CP006842">
    <property type="protein sequence ID" value="AHW64780.1"/>
    <property type="molecule type" value="Genomic_DNA"/>
</dbReference>